<evidence type="ECO:0000256" key="2">
    <source>
        <dbReference type="ARBA" id="ARBA00006235"/>
    </source>
</evidence>
<keyword evidence="6" id="KW-0067">ATP-binding</keyword>
<keyword evidence="8" id="KW-0472">Membrane</keyword>
<name>A0A8C2DVU5_CYPCA</name>
<dbReference type="GO" id="GO:0005524">
    <property type="term" value="F:ATP binding"/>
    <property type="evidence" value="ECO:0007669"/>
    <property type="project" value="UniProtKB-KW"/>
</dbReference>
<evidence type="ECO:0000313" key="11">
    <source>
        <dbReference type="Ensembl" id="ENSCCRP00020031589.1"/>
    </source>
</evidence>
<organism evidence="11 12">
    <name type="scientific">Cyprinus carpio</name>
    <name type="common">Common carp</name>
    <dbReference type="NCBI Taxonomy" id="7962"/>
    <lineage>
        <taxon>Eukaryota</taxon>
        <taxon>Metazoa</taxon>
        <taxon>Chordata</taxon>
        <taxon>Craniata</taxon>
        <taxon>Vertebrata</taxon>
        <taxon>Euteleostomi</taxon>
        <taxon>Actinopterygii</taxon>
        <taxon>Neopterygii</taxon>
        <taxon>Teleostei</taxon>
        <taxon>Ostariophysi</taxon>
        <taxon>Cypriniformes</taxon>
        <taxon>Cyprinidae</taxon>
        <taxon>Cyprininae</taxon>
        <taxon>Cyprinus</taxon>
    </lineage>
</organism>
<dbReference type="InterPro" id="IPR027417">
    <property type="entry name" value="P-loop_NTPase"/>
</dbReference>
<keyword evidence="8" id="KW-1133">Transmembrane helix</keyword>
<feature type="signal peptide" evidence="9">
    <location>
        <begin position="1"/>
        <end position="19"/>
    </location>
</feature>
<dbReference type="PANTHER" id="PTHR10760">
    <property type="entry name" value="TORSIN"/>
    <property type="match status" value="1"/>
</dbReference>
<dbReference type="InterPro" id="IPR010448">
    <property type="entry name" value="Torsin"/>
</dbReference>
<dbReference type="GO" id="GO:0034504">
    <property type="term" value="P:protein localization to nucleus"/>
    <property type="evidence" value="ECO:0007669"/>
    <property type="project" value="TreeGrafter"/>
</dbReference>
<dbReference type="Gene3D" id="3.40.50.300">
    <property type="entry name" value="P-loop containing nucleotide triphosphate hydrolases"/>
    <property type="match status" value="1"/>
</dbReference>
<dbReference type="Ensembl" id="ENSCCRT00020034556.1">
    <property type="protein sequence ID" value="ENSCCRP00020031589.1"/>
    <property type="gene ID" value="ENSCCRG00020014307.1"/>
</dbReference>
<evidence type="ECO:0000256" key="6">
    <source>
        <dbReference type="ARBA" id="ARBA00022840"/>
    </source>
</evidence>
<keyword evidence="8" id="KW-0812">Transmembrane</keyword>
<keyword evidence="5" id="KW-0256">Endoplasmic reticulum</keyword>
<dbReference type="SUPFAM" id="SSF52540">
    <property type="entry name" value="P-loop containing nucleoside triphosphate hydrolases"/>
    <property type="match status" value="1"/>
</dbReference>
<dbReference type="PRINTS" id="PR00300">
    <property type="entry name" value="CLPPROTEASEA"/>
</dbReference>
<dbReference type="AlphaFoldDB" id="A0A8C2DVU5"/>
<dbReference type="FunFam" id="3.40.50.300:FF:002276">
    <property type="entry name" value="Torsin, putative"/>
    <property type="match status" value="1"/>
</dbReference>
<proteinExistence type="inferred from homology"/>
<dbReference type="Pfam" id="PF21376">
    <property type="entry name" value="TOR1A_C"/>
    <property type="match status" value="1"/>
</dbReference>
<evidence type="ECO:0000256" key="5">
    <source>
        <dbReference type="ARBA" id="ARBA00022824"/>
    </source>
</evidence>
<dbReference type="GO" id="GO:0019894">
    <property type="term" value="F:kinesin binding"/>
    <property type="evidence" value="ECO:0007669"/>
    <property type="project" value="TreeGrafter"/>
</dbReference>
<dbReference type="InterPro" id="IPR001270">
    <property type="entry name" value="ClpA/B"/>
</dbReference>
<evidence type="ECO:0000256" key="4">
    <source>
        <dbReference type="ARBA" id="ARBA00022741"/>
    </source>
</evidence>
<reference evidence="11" key="1">
    <citation type="submission" date="2025-08" db="UniProtKB">
        <authorList>
            <consortium name="Ensembl"/>
        </authorList>
    </citation>
    <scope>IDENTIFICATION</scope>
</reference>
<keyword evidence="3 9" id="KW-0732">Signal</keyword>
<feature type="domain" description="Torsin-1A C-terminal" evidence="10">
    <location>
        <begin position="272"/>
        <end position="330"/>
    </location>
</feature>
<evidence type="ECO:0000259" key="10">
    <source>
        <dbReference type="Pfam" id="PF21376"/>
    </source>
</evidence>
<evidence type="ECO:0000256" key="3">
    <source>
        <dbReference type="ARBA" id="ARBA00022729"/>
    </source>
</evidence>
<dbReference type="GO" id="GO:0016887">
    <property type="term" value="F:ATP hydrolysis activity"/>
    <property type="evidence" value="ECO:0007669"/>
    <property type="project" value="InterPro"/>
</dbReference>
<dbReference type="PANTHER" id="PTHR10760:SF14">
    <property type="entry name" value="TORSIN-1B"/>
    <property type="match status" value="1"/>
</dbReference>
<dbReference type="Pfam" id="PF06309">
    <property type="entry name" value="Torsin"/>
    <property type="match status" value="1"/>
</dbReference>
<dbReference type="GO" id="GO:0005635">
    <property type="term" value="C:nuclear envelope"/>
    <property type="evidence" value="ECO:0007669"/>
    <property type="project" value="TreeGrafter"/>
</dbReference>
<protein>
    <submittedName>
        <fullName evidence="11">Torsin family 1 like 3</fullName>
    </submittedName>
</protein>
<evidence type="ECO:0000256" key="7">
    <source>
        <dbReference type="ARBA" id="ARBA00023180"/>
    </source>
</evidence>
<keyword evidence="4" id="KW-0547">Nucleotide-binding</keyword>
<dbReference type="Proteomes" id="UP000694701">
    <property type="component" value="Unplaced"/>
</dbReference>
<feature type="chain" id="PRO_5034885876" evidence="9">
    <location>
        <begin position="20"/>
        <end position="333"/>
    </location>
</feature>
<keyword evidence="7" id="KW-0325">Glycoprotein</keyword>
<comment type="subcellular location">
    <subcellularLocation>
        <location evidence="1">Endoplasmic reticulum lumen</location>
    </subcellularLocation>
</comment>
<dbReference type="GO" id="GO:0071763">
    <property type="term" value="P:nuclear membrane organization"/>
    <property type="evidence" value="ECO:0007669"/>
    <property type="project" value="TreeGrafter"/>
</dbReference>
<evidence type="ECO:0000313" key="12">
    <source>
        <dbReference type="Proteomes" id="UP000694701"/>
    </source>
</evidence>
<sequence>MKVLHLLIVLFLVSNITFAFQDWSSSDFIVVGVGVGIVALFPMLYKVMDPLLPFDSKRLKADLRDSLFGQHIVSDVVLKAVSSFMTDSNPNKPLVLSFHGTTGTGKNHVAKIIARNIYKKGENCKHVHTYISEYNFPNKGISHIYSAQLKQQILNVVYWFPRSMFIFDEMDKMHPQLIDIIKPFLDYNAHVDGVSFNKAIFIFLSNAGGNVISEVALDFWRRGKVREEIKMNSKELETKISENINKNEKGGFSHSSLIDHHLIDHYIPFLPLERHHLRQCCVLTEMIYLNMTQDSDLADEVARDMPFYPEKRKIYVVKGCKSVRQKLVLYIDE</sequence>
<dbReference type="GO" id="GO:0005788">
    <property type="term" value="C:endoplasmic reticulum lumen"/>
    <property type="evidence" value="ECO:0007669"/>
    <property type="project" value="UniProtKB-SubCell"/>
</dbReference>
<evidence type="ECO:0000256" key="9">
    <source>
        <dbReference type="SAM" id="SignalP"/>
    </source>
</evidence>
<feature type="transmembrane region" description="Helical" evidence="8">
    <location>
        <begin position="29"/>
        <end position="48"/>
    </location>
</feature>
<comment type="similarity">
    <text evidence="2">Belongs to the ClpA/ClpB family. Torsin subfamily.</text>
</comment>
<dbReference type="InterPro" id="IPR049337">
    <property type="entry name" value="TOR1A_C"/>
</dbReference>
<evidence type="ECO:0000256" key="1">
    <source>
        <dbReference type="ARBA" id="ARBA00004319"/>
    </source>
</evidence>
<accession>A0A8C2DVU5</accession>
<evidence type="ECO:0000256" key="8">
    <source>
        <dbReference type="SAM" id="Phobius"/>
    </source>
</evidence>